<dbReference type="STRING" id="118967.SAMN02745191_0168"/>
<keyword evidence="4 7" id="KW-0418">Kinase</keyword>
<dbReference type="GO" id="GO:0000155">
    <property type="term" value="F:phosphorelay sensor kinase activity"/>
    <property type="evidence" value="ECO:0007669"/>
    <property type="project" value="InterPro"/>
</dbReference>
<dbReference type="OrthoDB" id="9809908at2"/>
<dbReference type="AlphaFoldDB" id="A0A1T4JYK2"/>
<keyword evidence="3" id="KW-0808">Transferase</keyword>
<evidence type="ECO:0000259" key="6">
    <source>
        <dbReference type="PROSITE" id="PS50885"/>
    </source>
</evidence>
<gene>
    <name evidence="7" type="ORF">SAMN02745191_0168</name>
</gene>
<keyword evidence="8" id="KW-1185">Reference proteome</keyword>
<keyword evidence="5" id="KW-0472">Membrane</keyword>
<dbReference type="InterPro" id="IPR003594">
    <property type="entry name" value="HATPase_dom"/>
</dbReference>
<feature type="domain" description="HAMP" evidence="6">
    <location>
        <begin position="288"/>
        <end position="339"/>
    </location>
</feature>
<feature type="transmembrane region" description="Helical" evidence="5">
    <location>
        <begin position="264"/>
        <end position="283"/>
    </location>
</feature>
<name>A0A1T4JYK2_9FIRM</name>
<evidence type="ECO:0000313" key="7">
    <source>
        <dbReference type="EMBL" id="SJZ35127.1"/>
    </source>
</evidence>
<reference evidence="8" key="1">
    <citation type="submission" date="2017-02" db="EMBL/GenBank/DDBJ databases">
        <authorList>
            <person name="Varghese N."/>
            <person name="Submissions S."/>
        </authorList>
    </citation>
    <scope>NUCLEOTIDE SEQUENCE [LARGE SCALE GENOMIC DNA]</scope>
    <source>
        <strain evidence="8">ATCC 25662</strain>
    </source>
</reference>
<organism evidence="7 8">
    <name type="scientific">Anaerorhabdus furcosa</name>
    <dbReference type="NCBI Taxonomy" id="118967"/>
    <lineage>
        <taxon>Bacteria</taxon>
        <taxon>Bacillati</taxon>
        <taxon>Bacillota</taxon>
        <taxon>Erysipelotrichia</taxon>
        <taxon>Erysipelotrichales</taxon>
        <taxon>Erysipelotrichaceae</taxon>
        <taxon>Anaerorhabdus</taxon>
    </lineage>
</organism>
<dbReference type="PROSITE" id="PS50885">
    <property type="entry name" value="HAMP"/>
    <property type="match status" value="1"/>
</dbReference>
<dbReference type="RefSeq" id="WP_078710633.1">
    <property type="nucleotide sequence ID" value="NZ_FUWY01000001.1"/>
</dbReference>
<dbReference type="InterPro" id="IPR036890">
    <property type="entry name" value="HATPase_C_sf"/>
</dbReference>
<keyword evidence="2" id="KW-0597">Phosphoprotein</keyword>
<dbReference type="EMBL" id="FUWY01000001">
    <property type="protein sequence ID" value="SJZ35127.1"/>
    <property type="molecule type" value="Genomic_DNA"/>
</dbReference>
<feature type="transmembrane region" description="Helical" evidence="5">
    <location>
        <begin position="20"/>
        <end position="37"/>
    </location>
</feature>
<evidence type="ECO:0000256" key="4">
    <source>
        <dbReference type="ARBA" id="ARBA00022777"/>
    </source>
</evidence>
<comment type="subcellular location">
    <subcellularLocation>
        <location evidence="1">Membrane</location>
    </subcellularLocation>
</comment>
<evidence type="ECO:0000313" key="8">
    <source>
        <dbReference type="Proteomes" id="UP000243297"/>
    </source>
</evidence>
<dbReference type="Gene3D" id="3.30.565.10">
    <property type="entry name" value="Histidine kinase-like ATPase, C-terminal domain"/>
    <property type="match status" value="1"/>
</dbReference>
<dbReference type="GO" id="GO:0016020">
    <property type="term" value="C:membrane"/>
    <property type="evidence" value="ECO:0007669"/>
    <property type="project" value="UniProtKB-SubCell"/>
</dbReference>
<accession>A0A1T4JYK2</accession>
<dbReference type="Pfam" id="PF02518">
    <property type="entry name" value="HATPase_c"/>
    <property type="match status" value="1"/>
</dbReference>
<dbReference type="InterPro" id="IPR050640">
    <property type="entry name" value="Bact_2-comp_sensor_kinase"/>
</dbReference>
<dbReference type="Pfam" id="PF06580">
    <property type="entry name" value="His_kinase"/>
    <property type="match status" value="1"/>
</dbReference>
<dbReference type="Proteomes" id="UP000243297">
    <property type="component" value="Unassembled WGS sequence"/>
</dbReference>
<sequence length="553" mass="64431">MNKKNRFEEKLRKQILKNTLVIVLGAIVIFTIVANYYENYNNERKLNTSNDTIRNQFNSLVISCNESIASMNQSDDILFFLNHPEDDSIIYKELYHINNITEFNFDLVLLNTDMEIVFTSFQNESFDAVNRSYQKLIYRNLENENDNVTLNYYAKINGNYHEFTVVAGKLPNNTIALYYMKDSNLINYIERKPADHFVILDSKNQVVASTESQLVKQMRKISFNIDDTMVKINNLNYATKIKSQDGYKFISLLYKEDMIDRGTFVIFILLAIGAIAFLLDYYAKRISQNTTKSLSILLNEMDKVKKGEIQEIVISTDDEFEVIANETNDMIKEIHHLAERNEQLLDLRRLMEIKQLQAQFNPHFLYNTLETIRYTMIMDQNVASDLIFKLTKILRYSISNGEDKVSIREDIEYIRSFLDINKVRFQERFDYTIKIDESCYDCVIPKLIIQPLIENSIKHNFKTKNTLSIWITADIIDDQLIIEVEDNGEGMNGEELSKINEIINSKEINQTSHIGLANVAKRLYLQYKDSSSLTISSRVGIGTKIAIHIRLEE</sequence>
<evidence type="ECO:0000256" key="5">
    <source>
        <dbReference type="SAM" id="Phobius"/>
    </source>
</evidence>
<dbReference type="PANTHER" id="PTHR34220">
    <property type="entry name" value="SENSOR HISTIDINE KINASE YPDA"/>
    <property type="match status" value="1"/>
</dbReference>
<dbReference type="PANTHER" id="PTHR34220:SF7">
    <property type="entry name" value="SENSOR HISTIDINE KINASE YPDA"/>
    <property type="match status" value="1"/>
</dbReference>
<dbReference type="InterPro" id="IPR003660">
    <property type="entry name" value="HAMP_dom"/>
</dbReference>
<keyword evidence="5" id="KW-1133">Transmembrane helix</keyword>
<dbReference type="InterPro" id="IPR010559">
    <property type="entry name" value="Sig_transdc_His_kin_internal"/>
</dbReference>
<evidence type="ECO:0000256" key="3">
    <source>
        <dbReference type="ARBA" id="ARBA00022679"/>
    </source>
</evidence>
<evidence type="ECO:0000256" key="2">
    <source>
        <dbReference type="ARBA" id="ARBA00022553"/>
    </source>
</evidence>
<dbReference type="SUPFAM" id="SSF55874">
    <property type="entry name" value="ATPase domain of HSP90 chaperone/DNA topoisomerase II/histidine kinase"/>
    <property type="match status" value="1"/>
</dbReference>
<keyword evidence="5" id="KW-0812">Transmembrane</keyword>
<protein>
    <submittedName>
        <fullName evidence="7">Histidine kinase-, DNA gyrase B-, and HSP90-like ATPase</fullName>
    </submittedName>
</protein>
<evidence type="ECO:0000256" key="1">
    <source>
        <dbReference type="ARBA" id="ARBA00004370"/>
    </source>
</evidence>
<proteinExistence type="predicted"/>